<gene>
    <name evidence="1" type="ORF">Mame_01154</name>
</gene>
<dbReference type="KEGG" id="mmed:Mame_01154"/>
<dbReference type="RefSeq" id="WP_018066076.1">
    <property type="nucleotide sequence ID" value="NZ_AQWH01000019.1"/>
</dbReference>
<proteinExistence type="predicted"/>
<dbReference type="eggNOG" id="ENOG50339EY">
    <property type="taxonomic scope" value="Bacteria"/>
</dbReference>
<keyword evidence="2" id="KW-1185">Reference proteome</keyword>
<dbReference type="OrthoDB" id="8371071at2"/>
<dbReference type="AlphaFoldDB" id="A0A1U9YYL3"/>
<evidence type="ECO:0000313" key="1">
    <source>
        <dbReference type="EMBL" id="AQZ50524.1"/>
    </source>
</evidence>
<accession>A0A1U9YYL3</accession>
<dbReference type="Proteomes" id="UP000191135">
    <property type="component" value="Chromosome"/>
</dbReference>
<organism evidence="1 2">
    <name type="scientific">Martelella mediterranea DSM 17316</name>
    <dbReference type="NCBI Taxonomy" id="1122214"/>
    <lineage>
        <taxon>Bacteria</taxon>
        <taxon>Pseudomonadati</taxon>
        <taxon>Pseudomonadota</taxon>
        <taxon>Alphaproteobacteria</taxon>
        <taxon>Hyphomicrobiales</taxon>
        <taxon>Aurantimonadaceae</taxon>
        <taxon>Martelella</taxon>
    </lineage>
</organism>
<dbReference type="STRING" id="1122214.Mame_01154"/>
<reference evidence="1 2" key="1">
    <citation type="submission" date="2017-03" db="EMBL/GenBank/DDBJ databases">
        <title>Foreign affairs: Plasmid Transfer between Roseobacters and Rhizobia.</title>
        <authorList>
            <person name="Bartling P."/>
            <person name="Bunk B."/>
            <person name="Overmann J."/>
            <person name="Brinkmann H."/>
            <person name="Petersen J."/>
        </authorList>
    </citation>
    <scope>NUCLEOTIDE SEQUENCE [LARGE SCALE GENOMIC DNA]</scope>
    <source>
        <strain evidence="1 2">MACL11</strain>
    </source>
</reference>
<evidence type="ECO:0000313" key="2">
    <source>
        <dbReference type="Proteomes" id="UP000191135"/>
    </source>
</evidence>
<dbReference type="EMBL" id="CP020330">
    <property type="protein sequence ID" value="AQZ50524.1"/>
    <property type="molecule type" value="Genomic_DNA"/>
</dbReference>
<name>A0A1U9YYL3_9HYPH</name>
<dbReference type="InterPro" id="IPR056919">
    <property type="entry name" value="Phage_TAC_18"/>
</dbReference>
<sequence length="118" mass="13485">MADMEKLLVAIVKRQSAGERLQVPEGGQLLWQWFCDLHGARTWNANGPNPISYGEIAIYRDLAGWPMEERHIQILRAMDEAWVADFYKRQNRPENSDKPLPAPSGRQMTPALFDAMFG</sequence>
<dbReference type="Pfam" id="PF23812">
    <property type="entry name" value="Phage_TAC_18"/>
    <property type="match status" value="1"/>
</dbReference>
<protein>
    <submittedName>
        <fullName evidence="1">Uncharacterized protein</fullName>
    </submittedName>
</protein>